<dbReference type="EMBL" id="JAVDYB010000001">
    <property type="protein sequence ID" value="MDR7278393.1"/>
    <property type="molecule type" value="Genomic_DNA"/>
</dbReference>
<feature type="transmembrane region" description="Helical" evidence="1">
    <location>
        <begin position="138"/>
        <end position="159"/>
    </location>
</feature>
<protein>
    <submittedName>
        <fullName evidence="2">Uncharacterized protein</fullName>
    </submittedName>
</protein>
<dbReference type="AlphaFoldDB" id="A0AAE3YR06"/>
<evidence type="ECO:0000256" key="1">
    <source>
        <dbReference type="SAM" id="Phobius"/>
    </source>
</evidence>
<evidence type="ECO:0000313" key="3">
    <source>
        <dbReference type="Proteomes" id="UP001183643"/>
    </source>
</evidence>
<feature type="transmembrane region" description="Helical" evidence="1">
    <location>
        <begin position="110"/>
        <end position="129"/>
    </location>
</feature>
<dbReference type="RefSeq" id="WP_310371267.1">
    <property type="nucleotide sequence ID" value="NZ_JAVDYB010000001.1"/>
</dbReference>
<name>A0AAE3YR06_9ACTN</name>
<keyword evidence="1" id="KW-1133">Transmembrane helix</keyword>
<keyword evidence="3" id="KW-1185">Reference proteome</keyword>
<evidence type="ECO:0000313" key="2">
    <source>
        <dbReference type="EMBL" id="MDR7278393.1"/>
    </source>
</evidence>
<keyword evidence="1" id="KW-0812">Transmembrane</keyword>
<gene>
    <name evidence="2" type="ORF">J2S41_005171</name>
</gene>
<dbReference type="InterPro" id="IPR046251">
    <property type="entry name" value="DUF6284"/>
</dbReference>
<keyword evidence="1" id="KW-0472">Membrane</keyword>
<comment type="caution">
    <text evidence="2">The sequence shown here is derived from an EMBL/GenBank/DDBJ whole genome shotgun (WGS) entry which is preliminary data.</text>
</comment>
<dbReference type="Pfam" id="PF19801">
    <property type="entry name" value="DUF6284"/>
    <property type="match status" value="1"/>
</dbReference>
<reference evidence="2" key="1">
    <citation type="submission" date="2023-07" db="EMBL/GenBank/DDBJ databases">
        <title>Sequencing the genomes of 1000 actinobacteria strains.</title>
        <authorList>
            <person name="Klenk H.-P."/>
        </authorList>
    </citation>
    <scope>NUCLEOTIDE SEQUENCE</scope>
    <source>
        <strain evidence="2">DSM 44707</strain>
    </source>
</reference>
<accession>A0AAE3YR06</accession>
<sequence>MSTSKQRFDPDEPGPAAESLNAIEREWPLIQAEMELVAAEIRVLTAEPSPSANEWRRLRLAERRVLHEAAVLVARLTESSGRAACHRRSTRTSLTLPGHGLSWHRTGLEAPMSLGIFSLILLGLLAVLVTDRRTRGRIVCAALCAFMLGLVVAGSNGVLTKPAHALVDGVRSGMTAIGNSLGGSE</sequence>
<proteinExistence type="predicted"/>
<dbReference type="Proteomes" id="UP001183643">
    <property type="component" value="Unassembled WGS sequence"/>
</dbReference>
<organism evidence="2 3">
    <name type="scientific">Catenuloplanes atrovinosus</name>
    <dbReference type="NCBI Taxonomy" id="137266"/>
    <lineage>
        <taxon>Bacteria</taxon>
        <taxon>Bacillati</taxon>
        <taxon>Actinomycetota</taxon>
        <taxon>Actinomycetes</taxon>
        <taxon>Micromonosporales</taxon>
        <taxon>Micromonosporaceae</taxon>
        <taxon>Catenuloplanes</taxon>
    </lineage>
</organism>